<evidence type="ECO:0000259" key="9">
    <source>
        <dbReference type="Pfam" id="PF00999"/>
    </source>
</evidence>
<dbReference type="GO" id="GO:0016020">
    <property type="term" value="C:membrane"/>
    <property type="evidence" value="ECO:0007669"/>
    <property type="project" value="UniProtKB-SubCell"/>
</dbReference>
<feature type="transmembrane region" description="Helical" evidence="8">
    <location>
        <begin position="34"/>
        <end position="54"/>
    </location>
</feature>
<feature type="transmembrane region" description="Helical" evidence="8">
    <location>
        <begin position="252"/>
        <end position="269"/>
    </location>
</feature>
<gene>
    <name evidence="10" type="ORF">AB5J51_03305</name>
</gene>
<organism evidence="10">
    <name type="scientific">Streptomyces sp. R33</name>
    <dbReference type="NCBI Taxonomy" id="3238629"/>
    <lineage>
        <taxon>Bacteria</taxon>
        <taxon>Bacillati</taxon>
        <taxon>Actinomycetota</taxon>
        <taxon>Actinomycetes</taxon>
        <taxon>Kitasatosporales</taxon>
        <taxon>Streptomycetaceae</taxon>
        <taxon>Streptomyces</taxon>
    </lineage>
</organism>
<feature type="region of interest" description="Disordered" evidence="7">
    <location>
        <begin position="403"/>
        <end position="441"/>
    </location>
</feature>
<dbReference type="AlphaFoldDB" id="A0AB39XVY5"/>
<feature type="transmembrane region" description="Helical" evidence="8">
    <location>
        <begin position="164"/>
        <end position="190"/>
    </location>
</feature>
<dbReference type="GO" id="GO:0015297">
    <property type="term" value="F:antiporter activity"/>
    <property type="evidence" value="ECO:0007669"/>
    <property type="project" value="InterPro"/>
</dbReference>
<evidence type="ECO:0000256" key="6">
    <source>
        <dbReference type="ARBA" id="ARBA00023136"/>
    </source>
</evidence>
<dbReference type="GO" id="GO:1902600">
    <property type="term" value="P:proton transmembrane transport"/>
    <property type="evidence" value="ECO:0007669"/>
    <property type="project" value="InterPro"/>
</dbReference>
<keyword evidence="4 8" id="KW-1133">Transmembrane helix</keyword>
<keyword evidence="5" id="KW-0406">Ion transport</keyword>
<feature type="transmembrane region" description="Helical" evidence="8">
    <location>
        <begin position="96"/>
        <end position="120"/>
    </location>
</feature>
<keyword evidence="6 8" id="KW-0472">Membrane</keyword>
<feature type="transmembrane region" description="Helical" evidence="8">
    <location>
        <begin position="345"/>
        <end position="369"/>
    </location>
</feature>
<sequence length="441" mass="46454">MNTHQTTSLLLGLAAIVILARVLGALARRLGQPAVIGEVLAGIALGPTLFHGAISDALFPVSIRPLLSALAAVGVAVFMFIVGLEWDAKLIRGSGSLAVGISFSSIVVPFGLGTVLALYLMNDYGTDNQTAFMLFMGIAMSITAFPVLARILTDRNMTRTPLGVVALACASIDDVLAWSVLAAVVAISGSADGDQWRILLAIPYLLGMLFVLRPLLQRYVARRPALRLTPTVFGCIIAGLLLSAAATEWVGLHYIFGAFLFGVILPRTGTEQLRSKVHERLGEMNGTLLLPVFFLVAGLKVDLSGLNMDGLGALALILLVAVGGKFIGAFTAARLNRMPVRQSAALATLMNTRGLTELIVLNVGLQLGFLDKGLYSLMVVMAVVTTAMAGPLLSWLLGKPSRNNLTETPENPEASEASEAPGAPEKLEASERTAAAVRTSV</sequence>
<dbReference type="RefSeq" id="WP_369776752.1">
    <property type="nucleotide sequence ID" value="NZ_CP165727.1"/>
</dbReference>
<evidence type="ECO:0000256" key="5">
    <source>
        <dbReference type="ARBA" id="ARBA00023065"/>
    </source>
</evidence>
<dbReference type="EMBL" id="CP165727">
    <property type="protein sequence ID" value="XDV62029.1"/>
    <property type="molecule type" value="Genomic_DNA"/>
</dbReference>
<protein>
    <submittedName>
        <fullName evidence="10">Cation:proton antiporter</fullName>
    </submittedName>
</protein>
<keyword evidence="2" id="KW-0813">Transport</keyword>
<feature type="compositionally biased region" description="Low complexity" evidence="7">
    <location>
        <begin position="406"/>
        <end position="424"/>
    </location>
</feature>
<dbReference type="PANTHER" id="PTHR32468:SF0">
    <property type="entry name" value="K(+)_H(+) ANTIPORTER 1"/>
    <property type="match status" value="1"/>
</dbReference>
<accession>A0AB39XVY5</accession>
<feature type="transmembrane region" description="Helical" evidence="8">
    <location>
        <begin position="6"/>
        <end position="27"/>
    </location>
</feature>
<evidence type="ECO:0000256" key="4">
    <source>
        <dbReference type="ARBA" id="ARBA00022989"/>
    </source>
</evidence>
<dbReference type="Gene3D" id="1.20.1530.20">
    <property type="match status" value="1"/>
</dbReference>
<evidence type="ECO:0000313" key="10">
    <source>
        <dbReference type="EMBL" id="XDV62029.1"/>
    </source>
</evidence>
<name>A0AB39XVY5_9ACTN</name>
<feature type="transmembrane region" description="Helical" evidence="8">
    <location>
        <begin position="281"/>
        <end position="299"/>
    </location>
</feature>
<evidence type="ECO:0000256" key="1">
    <source>
        <dbReference type="ARBA" id="ARBA00004141"/>
    </source>
</evidence>
<dbReference type="InterPro" id="IPR050794">
    <property type="entry name" value="CPA2_transporter"/>
</dbReference>
<reference evidence="10" key="1">
    <citation type="submission" date="2024-08" db="EMBL/GenBank/DDBJ databases">
        <authorList>
            <person name="Yu S.T."/>
        </authorList>
    </citation>
    <scope>NUCLEOTIDE SEQUENCE</scope>
    <source>
        <strain evidence="10">R33</strain>
    </source>
</reference>
<comment type="subcellular location">
    <subcellularLocation>
        <location evidence="1">Membrane</location>
        <topology evidence="1">Multi-pass membrane protein</topology>
    </subcellularLocation>
</comment>
<evidence type="ECO:0000256" key="3">
    <source>
        <dbReference type="ARBA" id="ARBA00022692"/>
    </source>
</evidence>
<dbReference type="InterPro" id="IPR038770">
    <property type="entry name" value="Na+/solute_symporter_sf"/>
</dbReference>
<feature type="transmembrane region" description="Helical" evidence="8">
    <location>
        <begin position="228"/>
        <end position="246"/>
    </location>
</feature>
<keyword evidence="3 8" id="KW-0812">Transmembrane</keyword>
<proteinExistence type="predicted"/>
<dbReference type="PANTHER" id="PTHR32468">
    <property type="entry name" value="CATION/H + ANTIPORTER"/>
    <property type="match status" value="1"/>
</dbReference>
<feature type="transmembrane region" description="Helical" evidence="8">
    <location>
        <begin position="311"/>
        <end position="333"/>
    </location>
</feature>
<evidence type="ECO:0000256" key="8">
    <source>
        <dbReference type="SAM" id="Phobius"/>
    </source>
</evidence>
<dbReference type="Pfam" id="PF00999">
    <property type="entry name" value="Na_H_Exchanger"/>
    <property type="match status" value="1"/>
</dbReference>
<evidence type="ECO:0000256" key="2">
    <source>
        <dbReference type="ARBA" id="ARBA00022448"/>
    </source>
</evidence>
<evidence type="ECO:0000256" key="7">
    <source>
        <dbReference type="SAM" id="MobiDB-lite"/>
    </source>
</evidence>
<feature type="transmembrane region" description="Helical" evidence="8">
    <location>
        <begin position="196"/>
        <end position="216"/>
    </location>
</feature>
<feature type="transmembrane region" description="Helical" evidence="8">
    <location>
        <begin position="66"/>
        <end position="84"/>
    </location>
</feature>
<feature type="domain" description="Cation/H+ exchanger transmembrane" evidence="9">
    <location>
        <begin position="19"/>
        <end position="397"/>
    </location>
</feature>
<feature type="transmembrane region" description="Helical" evidence="8">
    <location>
        <begin position="132"/>
        <end position="152"/>
    </location>
</feature>
<feature type="transmembrane region" description="Helical" evidence="8">
    <location>
        <begin position="375"/>
        <end position="397"/>
    </location>
</feature>
<dbReference type="InterPro" id="IPR006153">
    <property type="entry name" value="Cation/H_exchanger_TM"/>
</dbReference>